<sequence length="44" mass="4995">MAGMLLYAKTEEAITPDCDFEMSGNKIRVKMLDLILILKTLLHN</sequence>
<dbReference type="KEGG" id="paun:MJA45_03935"/>
<protein>
    <submittedName>
        <fullName evidence="1">Uncharacterized protein</fullName>
    </submittedName>
</protein>
<gene>
    <name evidence="1" type="ORF">MJA45_03935</name>
</gene>
<organism evidence="1 2">
    <name type="scientific">Paenibacillus aurantius</name>
    <dbReference type="NCBI Taxonomy" id="2918900"/>
    <lineage>
        <taxon>Bacteria</taxon>
        <taxon>Bacillati</taxon>
        <taxon>Bacillota</taxon>
        <taxon>Bacilli</taxon>
        <taxon>Bacillales</taxon>
        <taxon>Paenibacillaceae</taxon>
        <taxon>Paenibacillus</taxon>
    </lineage>
</organism>
<name>A0AA96LHQ3_9BACL</name>
<dbReference type="AlphaFoldDB" id="A0AA96LHQ3"/>
<accession>A0AA96LHQ3</accession>
<keyword evidence="2" id="KW-1185">Reference proteome</keyword>
<evidence type="ECO:0000313" key="1">
    <source>
        <dbReference type="EMBL" id="WNQ12211.1"/>
    </source>
</evidence>
<dbReference type="Proteomes" id="UP001305702">
    <property type="component" value="Chromosome"/>
</dbReference>
<dbReference type="EMBL" id="CP130318">
    <property type="protein sequence ID" value="WNQ12211.1"/>
    <property type="molecule type" value="Genomic_DNA"/>
</dbReference>
<proteinExistence type="predicted"/>
<dbReference type="RefSeq" id="WP_315605988.1">
    <property type="nucleotide sequence ID" value="NZ_CP130318.1"/>
</dbReference>
<reference evidence="1 2" key="1">
    <citation type="submission" date="2022-02" db="EMBL/GenBank/DDBJ databases">
        <title>Paenibacillus sp. MBLB1776 Whole Genome Shotgun Sequencing.</title>
        <authorList>
            <person name="Hwang C.Y."/>
            <person name="Cho E.-S."/>
            <person name="Seo M.-J."/>
        </authorList>
    </citation>
    <scope>NUCLEOTIDE SEQUENCE [LARGE SCALE GENOMIC DNA]</scope>
    <source>
        <strain evidence="1 2">MBLB1776</strain>
    </source>
</reference>
<evidence type="ECO:0000313" key="2">
    <source>
        <dbReference type="Proteomes" id="UP001305702"/>
    </source>
</evidence>